<comment type="similarity">
    <text evidence="2">Belongs to the mitochondrion-specific ribosomal protein mS41 family.</text>
</comment>
<dbReference type="PANTHER" id="PTHR28235">
    <property type="entry name" value="PROTEIN FYV4, MITOCHONDRIAL"/>
    <property type="match status" value="1"/>
</dbReference>
<dbReference type="GO" id="GO:0005739">
    <property type="term" value="C:mitochondrion"/>
    <property type="evidence" value="ECO:0007669"/>
    <property type="project" value="UniProtKB-SubCell"/>
</dbReference>
<proteinExistence type="inferred from homology"/>
<dbReference type="EMBL" id="ML978744">
    <property type="protein sequence ID" value="KAF2084188.1"/>
    <property type="molecule type" value="Genomic_DNA"/>
</dbReference>
<dbReference type="PANTHER" id="PTHR28235:SF1">
    <property type="entry name" value="SMALL RIBOSOMAL SUBUNIT PROTEIN MS41"/>
    <property type="match status" value="1"/>
</dbReference>
<reference evidence="7" key="1">
    <citation type="journal article" date="2020" name="Stud. Mycol.">
        <title>101 Dothideomycetes genomes: a test case for predicting lifestyles and emergence of pathogens.</title>
        <authorList>
            <person name="Haridas S."/>
            <person name="Albert R."/>
            <person name="Binder M."/>
            <person name="Bloem J."/>
            <person name="Labutti K."/>
            <person name="Salamov A."/>
            <person name="Andreopoulos B."/>
            <person name="Baker S."/>
            <person name="Barry K."/>
            <person name="Bills G."/>
            <person name="Bluhm B."/>
            <person name="Cannon C."/>
            <person name="Castanera R."/>
            <person name="Culley D."/>
            <person name="Daum C."/>
            <person name="Ezra D."/>
            <person name="Gonzalez J."/>
            <person name="Henrissat B."/>
            <person name="Kuo A."/>
            <person name="Liang C."/>
            <person name="Lipzen A."/>
            <person name="Lutzoni F."/>
            <person name="Magnuson J."/>
            <person name="Mondo S."/>
            <person name="Nolan M."/>
            <person name="Ohm R."/>
            <person name="Pangilinan J."/>
            <person name="Park H.-J."/>
            <person name="Ramirez L."/>
            <person name="Alfaro M."/>
            <person name="Sun H."/>
            <person name="Tritt A."/>
            <person name="Yoshinaga Y."/>
            <person name="Zwiers L.-H."/>
            <person name="Turgeon B."/>
            <person name="Goodwin S."/>
            <person name="Spatafora J."/>
            <person name="Crous P."/>
            <person name="Grigoriev I."/>
        </authorList>
    </citation>
    <scope>NUCLEOTIDE SEQUENCE</scope>
    <source>
        <strain evidence="7">CBS 121410</strain>
    </source>
</reference>
<keyword evidence="3" id="KW-0496">Mitochondrion</keyword>
<evidence type="ECO:0000256" key="1">
    <source>
        <dbReference type="ARBA" id="ARBA00004173"/>
    </source>
</evidence>
<dbReference type="AlphaFoldDB" id="A0A9P4HQP0"/>
<organism evidence="7 8">
    <name type="scientific">Saccharata proteae CBS 121410</name>
    <dbReference type="NCBI Taxonomy" id="1314787"/>
    <lineage>
        <taxon>Eukaryota</taxon>
        <taxon>Fungi</taxon>
        <taxon>Dikarya</taxon>
        <taxon>Ascomycota</taxon>
        <taxon>Pezizomycotina</taxon>
        <taxon>Dothideomycetes</taxon>
        <taxon>Dothideomycetes incertae sedis</taxon>
        <taxon>Botryosphaeriales</taxon>
        <taxon>Saccharataceae</taxon>
        <taxon>Saccharata</taxon>
    </lineage>
</organism>
<feature type="region of interest" description="Disordered" evidence="5">
    <location>
        <begin position="178"/>
        <end position="198"/>
    </location>
</feature>
<evidence type="ECO:0000313" key="8">
    <source>
        <dbReference type="Proteomes" id="UP000799776"/>
    </source>
</evidence>
<evidence type="ECO:0000313" key="7">
    <source>
        <dbReference type="EMBL" id="KAF2084188.1"/>
    </source>
</evidence>
<comment type="subcellular location">
    <subcellularLocation>
        <location evidence="1">Mitochondrion</location>
    </subcellularLocation>
</comment>
<dbReference type="Pfam" id="PF09597">
    <property type="entry name" value="SAM_Ribosomal_mS41"/>
    <property type="match status" value="1"/>
</dbReference>
<dbReference type="InterPro" id="IPR039603">
    <property type="entry name" value="Ribosomal_mS41"/>
</dbReference>
<dbReference type="InterPro" id="IPR019083">
    <property type="entry name" value="SAM_Ribosomal_mS41"/>
</dbReference>
<dbReference type="OrthoDB" id="18595at2759"/>
<keyword evidence="8" id="KW-1185">Reference proteome</keyword>
<evidence type="ECO:0000256" key="5">
    <source>
        <dbReference type="SAM" id="MobiDB-lite"/>
    </source>
</evidence>
<evidence type="ECO:0000259" key="6">
    <source>
        <dbReference type="SMART" id="SM01238"/>
    </source>
</evidence>
<protein>
    <recommendedName>
        <fullName evidence="4">Small ribosomal subunit protein mS41</fullName>
    </recommendedName>
</protein>
<dbReference type="Proteomes" id="UP000799776">
    <property type="component" value="Unassembled WGS sequence"/>
</dbReference>
<accession>A0A9P4HQP0</accession>
<name>A0A9P4HQP0_9PEZI</name>
<dbReference type="SMART" id="SM01238">
    <property type="entry name" value="IGR"/>
    <property type="match status" value="1"/>
</dbReference>
<evidence type="ECO:0000256" key="3">
    <source>
        <dbReference type="ARBA" id="ARBA00023128"/>
    </source>
</evidence>
<gene>
    <name evidence="7" type="ORF">K490DRAFT_75992</name>
</gene>
<sequence length="198" mass="21158">MAIPPPPKPTPFIPDVSTFLKVLGRGLSAHASKIPSWEALFTLSSAELKELGVEPPRSRRYLLTMREKFRNGVYGIGGECHHVKDGVAELRVVDVHVPGSKIPATATQSPGMKKVIVNVAPGSNGSAAAALPVKGVKVQGARTIVGPHVEHVKGGNGAIARIVAKEGLWEVRRGHKVDGGERRQAEVRAKRRAAENKK</sequence>
<evidence type="ECO:0000256" key="2">
    <source>
        <dbReference type="ARBA" id="ARBA00010492"/>
    </source>
</evidence>
<evidence type="ECO:0000256" key="4">
    <source>
        <dbReference type="ARBA" id="ARBA00035129"/>
    </source>
</evidence>
<feature type="domain" description="Small ribosomal subunit protein mS41 SAM" evidence="6">
    <location>
        <begin position="16"/>
        <end position="72"/>
    </location>
</feature>
<comment type="caution">
    <text evidence="7">The sequence shown here is derived from an EMBL/GenBank/DDBJ whole genome shotgun (WGS) entry which is preliminary data.</text>
</comment>